<sequence>MDYGEYYLHENGSLIYKPSGGIDCTSTFVKRVWSVSEFKQTPHTFVEWLKEAHIAGANKEDVIRVANHNHLSNYVSNWESLVFKDN</sequence>
<accession>A0ABQ6ELY3</accession>
<protein>
    <submittedName>
        <fullName evidence="1">Uncharacterized protein</fullName>
    </submittedName>
</protein>
<proteinExistence type="predicted"/>
<evidence type="ECO:0000313" key="1">
    <source>
        <dbReference type="EMBL" id="GLT13865.1"/>
    </source>
</evidence>
<evidence type="ECO:0000313" key="2">
    <source>
        <dbReference type="Proteomes" id="UP001157156"/>
    </source>
</evidence>
<organism evidence="1 2">
    <name type="scientific">Vibrio algivorus</name>
    <dbReference type="NCBI Taxonomy" id="1667024"/>
    <lineage>
        <taxon>Bacteria</taxon>
        <taxon>Pseudomonadati</taxon>
        <taxon>Pseudomonadota</taxon>
        <taxon>Gammaproteobacteria</taxon>
        <taxon>Vibrionales</taxon>
        <taxon>Vibrionaceae</taxon>
        <taxon>Vibrio</taxon>
    </lineage>
</organism>
<gene>
    <name evidence="1" type="ORF">GCM10007931_08390</name>
</gene>
<name>A0ABQ6ELY3_9VIBR</name>
<dbReference type="Proteomes" id="UP001157156">
    <property type="component" value="Unassembled WGS sequence"/>
</dbReference>
<keyword evidence="2" id="KW-1185">Reference proteome</keyword>
<comment type="caution">
    <text evidence="1">The sequence shown here is derived from an EMBL/GenBank/DDBJ whole genome shotgun (WGS) entry which is preliminary data.</text>
</comment>
<dbReference type="RefSeq" id="WP_089124245.1">
    <property type="nucleotide sequence ID" value="NZ_BSPV01000003.1"/>
</dbReference>
<reference evidence="2" key="1">
    <citation type="journal article" date="2019" name="Int. J. Syst. Evol. Microbiol.">
        <title>The Global Catalogue of Microorganisms (GCM) 10K type strain sequencing project: providing services to taxonomists for standard genome sequencing and annotation.</title>
        <authorList>
            <consortium name="The Broad Institute Genomics Platform"/>
            <consortium name="The Broad Institute Genome Sequencing Center for Infectious Disease"/>
            <person name="Wu L."/>
            <person name="Ma J."/>
        </authorList>
    </citation>
    <scope>NUCLEOTIDE SEQUENCE [LARGE SCALE GENOMIC DNA]</scope>
    <source>
        <strain evidence="2">NBRC 111146</strain>
    </source>
</reference>
<dbReference type="EMBL" id="BSPV01000003">
    <property type="protein sequence ID" value="GLT13865.1"/>
    <property type="molecule type" value="Genomic_DNA"/>
</dbReference>